<name>A0A819QAB0_9BILA</name>
<evidence type="ECO:0000313" key="2">
    <source>
        <dbReference type="EMBL" id="CAF1530753.1"/>
    </source>
</evidence>
<comment type="caution">
    <text evidence="4">The sequence shown here is derived from an EMBL/GenBank/DDBJ whole genome shotgun (WGS) entry which is preliminary data.</text>
</comment>
<evidence type="ECO:0000313" key="4">
    <source>
        <dbReference type="EMBL" id="CAF4026127.1"/>
    </source>
</evidence>
<evidence type="ECO:0000313" key="1">
    <source>
        <dbReference type="EMBL" id="CAF1459359.1"/>
    </source>
</evidence>
<protein>
    <submittedName>
        <fullName evidence="4">Uncharacterized protein</fullName>
    </submittedName>
</protein>
<evidence type="ECO:0000313" key="3">
    <source>
        <dbReference type="EMBL" id="CAF4017323.1"/>
    </source>
</evidence>
<dbReference type="Proteomes" id="UP000663889">
    <property type="component" value="Unassembled WGS sequence"/>
</dbReference>
<dbReference type="OrthoDB" id="2266637at2759"/>
<organism evidence="4 5">
    <name type="scientific">Rotaria sordida</name>
    <dbReference type="NCBI Taxonomy" id="392033"/>
    <lineage>
        <taxon>Eukaryota</taxon>
        <taxon>Metazoa</taxon>
        <taxon>Spiralia</taxon>
        <taxon>Gnathifera</taxon>
        <taxon>Rotifera</taxon>
        <taxon>Eurotatoria</taxon>
        <taxon>Bdelloidea</taxon>
        <taxon>Philodinida</taxon>
        <taxon>Philodinidae</taxon>
        <taxon>Rotaria</taxon>
    </lineage>
</organism>
<sequence length="279" mass="32788">MPKGKEFSKEENTLLFRVILFVDFEKYDPKIPLYNICDRLQAMLGVSHRTIMKLRQEMCQLAFQQVTMDIEQKENEEEQQLEARSRRQSTSIVADTQVNQNIPINVTNKGRRRSAASSITTIGNAVRIPSPISLKKQRNSGREKIVLTEHAVDQIRYQFHSLLASKKYPTTSKLLTRLLEDVPNFPIESETTLRRFMHRLSFKYKKSSKRSFSLDTTSFVTSRAKYFRHLNDLRINDVAVYYHDEKWANSNEDQRYIWIDERGKGRLRKTEGKDELDFS</sequence>
<accession>A0A819QAB0</accession>
<dbReference type="Proteomes" id="UP000663823">
    <property type="component" value="Unassembled WGS sequence"/>
</dbReference>
<dbReference type="EMBL" id="CAJNOU010007834">
    <property type="protein sequence ID" value="CAF1530753.1"/>
    <property type="molecule type" value="Genomic_DNA"/>
</dbReference>
<dbReference type="Proteomes" id="UP000663874">
    <property type="component" value="Unassembled WGS sequence"/>
</dbReference>
<evidence type="ECO:0000313" key="5">
    <source>
        <dbReference type="Proteomes" id="UP000663874"/>
    </source>
</evidence>
<proteinExistence type="predicted"/>
<dbReference type="Proteomes" id="UP000663882">
    <property type="component" value="Unassembled WGS sequence"/>
</dbReference>
<dbReference type="EMBL" id="CAJNOO010006967">
    <property type="protein sequence ID" value="CAF1459359.1"/>
    <property type="molecule type" value="Genomic_DNA"/>
</dbReference>
<reference evidence="4" key="1">
    <citation type="submission" date="2021-02" db="EMBL/GenBank/DDBJ databases">
        <authorList>
            <person name="Nowell W R."/>
        </authorList>
    </citation>
    <scope>NUCLEOTIDE SEQUENCE</scope>
</reference>
<dbReference type="EMBL" id="CAJOBE010007078">
    <property type="protein sequence ID" value="CAF4026127.1"/>
    <property type="molecule type" value="Genomic_DNA"/>
</dbReference>
<gene>
    <name evidence="4" type="ORF">FNK824_LOCUS27366</name>
    <name evidence="3" type="ORF">OTI717_LOCUS29897</name>
    <name evidence="1" type="ORF">RFH988_LOCUS37087</name>
    <name evidence="2" type="ORF">SEV965_LOCUS37516</name>
</gene>
<dbReference type="EMBL" id="CAJOAX010007754">
    <property type="protein sequence ID" value="CAF4017323.1"/>
    <property type="molecule type" value="Genomic_DNA"/>
</dbReference>
<dbReference type="AlphaFoldDB" id="A0A819QAB0"/>